<name>A0AAP0KM29_9MAGN</name>
<reference evidence="9 10" key="1">
    <citation type="submission" date="2024-01" db="EMBL/GenBank/DDBJ databases">
        <title>Genome assemblies of Stephania.</title>
        <authorList>
            <person name="Yang L."/>
        </authorList>
    </citation>
    <scope>NUCLEOTIDE SEQUENCE [LARGE SCALE GENOMIC DNA]</scope>
    <source>
        <strain evidence="9">QJT</strain>
        <tissue evidence="9">Leaf</tissue>
    </source>
</reference>
<keyword evidence="10" id="KW-1185">Reference proteome</keyword>
<dbReference type="Gene3D" id="4.10.280.10">
    <property type="entry name" value="Helix-loop-helix DNA-binding domain"/>
    <property type="match status" value="1"/>
</dbReference>
<dbReference type="InterPro" id="IPR036638">
    <property type="entry name" value="HLH_DNA-bd_sf"/>
</dbReference>
<dbReference type="PANTHER" id="PTHR31945:SF17">
    <property type="entry name" value="TRANSCRIPTION FACTOR FER-LIKE IRON DEFICIENCY-INDUCED TRANSCRIPTION FACTOR"/>
    <property type="match status" value="1"/>
</dbReference>
<evidence type="ECO:0000256" key="1">
    <source>
        <dbReference type="ARBA" id="ARBA00004123"/>
    </source>
</evidence>
<evidence type="ECO:0000256" key="3">
    <source>
        <dbReference type="ARBA" id="ARBA00023015"/>
    </source>
</evidence>
<dbReference type="GO" id="GO:0003700">
    <property type="term" value="F:DNA-binding transcription factor activity"/>
    <property type="evidence" value="ECO:0007669"/>
    <property type="project" value="TreeGrafter"/>
</dbReference>
<dbReference type="FunFam" id="4.10.280.10:FF:000096">
    <property type="entry name" value="Basic helix-loop-helix (BHLH) DNA-binding superfamily protein"/>
    <property type="match status" value="1"/>
</dbReference>
<evidence type="ECO:0000256" key="5">
    <source>
        <dbReference type="ARBA" id="ARBA00023163"/>
    </source>
</evidence>
<comment type="caution">
    <text evidence="9">The sequence shown here is derived from an EMBL/GenBank/DDBJ whole genome shotgun (WGS) entry which is preliminary data.</text>
</comment>
<keyword evidence="3" id="KW-0805">Transcription regulation</keyword>
<comment type="subunit">
    <text evidence="2">Homodimer.</text>
</comment>
<evidence type="ECO:0000256" key="2">
    <source>
        <dbReference type="ARBA" id="ARBA00011738"/>
    </source>
</evidence>
<sequence length="311" mass="34443">MQSVLQPSQQDLMEFGFHDFVNDSNFDQFAELLHGENADQMENYYPNCDSEIIFSNGWIDNHGDAAVPGDMFELNGISTNSDPNSIIDSFGTFCGDVGVDEIDNGDEYSSETATPKPAKAKGNDRSKTLISERRRRGSMKEKLYALRSLVPNITKMDKASIIGDAVLYVQQLQVQARNLKAEIAGLESSLKRGAARFQGGGENPKKLHVLDNNYPICRKIEQMDVFQVGEGEFYVRLVCNKGGGVAASLHRALESLTPFDIQSSNLSTANDKFALTFTINVRECGEQMNLTSLKLWVTGALLKQGFEFKTL</sequence>
<evidence type="ECO:0000256" key="6">
    <source>
        <dbReference type="ARBA" id="ARBA00023242"/>
    </source>
</evidence>
<dbReference type="SMART" id="SM00353">
    <property type="entry name" value="HLH"/>
    <property type="match status" value="1"/>
</dbReference>
<feature type="domain" description="BHLH" evidence="8">
    <location>
        <begin position="123"/>
        <end position="172"/>
    </location>
</feature>
<dbReference type="InterPro" id="IPR051358">
    <property type="entry name" value="TF_AMS/ICE1/BHLH6-like"/>
</dbReference>
<accession>A0AAP0KM29</accession>
<dbReference type="EMBL" id="JBBNAE010000001">
    <property type="protein sequence ID" value="KAK9153869.1"/>
    <property type="molecule type" value="Genomic_DNA"/>
</dbReference>
<dbReference type="InterPro" id="IPR011598">
    <property type="entry name" value="bHLH_dom"/>
</dbReference>
<dbReference type="GO" id="GO:0005634">
    <property type="term" value="C:nucleus"/>
    <property type="evidence" value="ECO:0007669"/>
    <property type="project" value="UniProtKB-SubCell"/>
</dbReference>
<protein>
    <recommendedName>
        <fullName evidence="8">BHLH domain-containing protein</fullName>
    </recommendedName>
</protein>
<gene>
    <name evidence="9" type="ORF">Sjap_001349</name>
</gene>
<keyword evidence="4" id="KW-0238">DNA-binding</keyword>
<evidence type="ECO:0000313" key="9">
    <source>
        <dbReference type="EMBL" id="KAK9153869.1"/>
    </source>
</evidence>
<evidence type="ECO:0000256" key="7">
    <source>
        <dbReference type="SAM" id="MobiDB-lite"/>
    </source>
</evidence>
<dbReference type="AlphaFoldDB" id="A0AAP0KM29"/>
<dbReference type="Proteomes" id="UP001417504">
    <property type="component" value="Unassembled WGS sequence"/>
</dbReference>
<dbReference type="Pfam" id="PF00010">
    <property type="entry name" value="HLH"/>
    <property type="match status" value="1"/>
</dbReference>
<dbReference type="GO" id="GO:0046983">
    <property type="term" value="F:protein dimerization activity"/>
    <property type="evidence" value="ECO:0007669"/>
    <property type="project" value="InterPro"/>
</dbReference>
<dbReference type="PANTHER" id="PTHR31945">
    <property type="entry name" value="TRANSCRIPTION FACTOR SCREAM2-RELATED"/>
    <property type="match status" value="1"/>
</dbReference>
<dbReference type="GO" id="GO:0043565">
    <property type="term" value="F:sequence-specific DNA binding"/>
    <property type="evidence" value="ECO:0007669"/>
    <property type="project" value="TreeGrafter"/>
</dbReference>
<evidence type="ECO:0000256" key="4">
    <source>
        <dbReference type="ARBA" id="ARBA00023125"/>
    </source>
</evidence>
<keyword evidence="6" id="KW-0539">Nucleus</keyword>
<dbReference type="PROSITE" id="PS50888">
    <property type="entry name" value="BHLH"/>
    <property type="match status" value="1"/>
</dbReference>
<comment type="subcellular location">
    <subcellularLocation>
        <location evidence="1">Nucleus</location>
    </subcellularLocation>
</comment>
<keyword evidence="5" id="KW-0804">Transcription</keyword>
<evidence type="ECO:0000259" key="8">
    <source>
        <dbReference type="PROSITE" id="PS50888"/>
    </source>
</evidence>
<proteinExistence type="predicted"/>
<evidence type="ECO:0000313" key="10">
    <source>
        <dbReference type="Proteomes" id="UP001417504"/>
    </source>
</evidence>
<feature type="region of interest" description="Disordered" evidence="7">
    <location>
        <begin position="104"/>
        <end position="126"/>
    </location>
</feature>
<dbReference type="SUPFAM" id="SSF47459">
    <property type="entry name" value="HLH, helix-loop-helix DNA-binding domain"/>
    <property type="match status" value="1"/>
</dbReference>
<organism evidence="9 10">
    <name type="scientific">Stephania japonica</name>
    <dbReference type="NCBI Taxonomy" id="461633"/>
    <lineage>
        <taxon>Eukaryota</taxon>
        <taxon>Viridiplantae</taxon>
        <taxon>Streptophyta</taxon>
        <taxon>Embryophyta</taxon>
        <taxon>Tracheophyta</taxon>
        <taxon>Spermatophyta</taxon>
        <taxon>Magnoliopsida</taxon>
        <taxon>Ranunculales</taxon>
        <taxon>Menispermaceae</taxon>
        <taxon>Menispermoideae</taxon>
        <taxon>Cissampelideae</taxon>
        <taxon>Stephania</taxon>
    </lineage>
</organism>